<dbReference type="InterPro" id="IPR010982">
    <property type="entry name" value="Lambda_DNA-bd_dom_sf"/>
</dbReference>
<dbReference type="InterPro" id="IPR001387">
    <property type="entry name" value="Cro/C1-type_HTH"/>
</dbReference>
<dbReference type="RefSeq" id="WP_004625355.1">
    <property type="nucleotide sequence ID" value="NZ_AORV01000028.1"/>
</dbReference>
<dbReference type="EMBL" id="AORV01000028">
    <property type="protein sequence ID" value="EMS72360.1"/>
    <property type="molecule type" value="Genomic_DNA"/>
</dbReference>
<name>S0FJP2_RUMCE</name>
<dbReference type="CDD" id="cd00093">
    <property type="entry name" value="HTH_XRE"/>
    <property type="match status" value="1"/>
</dbReference>
<protein>
    <submittedName>
        <fullName evidence="3">Putative transcriptional regulator</fullName>
    </submittedName>
</protein>
<dbReference type="PANTHER" id="PTHR46558:SF11">
    <property type="entry name" value="HTH-TYPE TRANSCRIPTIONAL REGULATOR XRE"/>
    <property type="match status" value="1"/>
</dbReference>
<dbReference type="Proteomes" id="UP000014155">
    <property type="component" value="Unassembled WGS sequence"/>
</dbReference>
<evidence type="ECO:0000259" key="2">
    <source>
        <dbReference type="PROSITE" id="PS50943"/>
    </source>
</evidence>
<dbReference type="Gene3D" id="1.10.260.40">
    <property type="entry name" value="lambda repressor-like DNA-binding domains"/>
    <property type="match status" value="1"/>
</dbReference>
<dbReference type="Pfam" id="PF01381">
    <property type="entry name" value="HTH_3"/>
    <property type="match status" value="1"/>
</dbReference>
<reference evidence="3 4" key="1">
    <citation type="journal article" date="2013" name="Genome Announc.">
        <title>Draft Genome Sequence of the Cellulolytic, Mesophilic, Anaerobic Bacterium Clostridium termitidis Strain CT1112 (DSM 5398).</title>
        <authorList>
            <person name="Lal S."/>
            <person name="Ramachandran U."/>
            <person name="Zhang X."/>
            <person name="Munir R."/>
            <person name="Sparling R."/>
            <person name="Levin D.B."/>
        </authorList>
    </citation>
    <scope>NUCLEOTIDE SEQUENCE [LARGE SCALE GENOMIC DNA]</scope>
    <source>
        <strain evidence="3 4">CT1112</strain>
    </source>
</reference>
<dbReference type="STRING" id="1195236.CTER_1715"/>
<dbReference type="SMART" id="SM00530">
    <property type="entry name" value="HTH_XRE"/>
    <property type="match status" value="1"/>
</dbReference>
<dbReference type="AlphaFoldDB" id="S0FJP2"/>
<feature type="domain" description="HTH cro/C1-type" evidence="2">
    <location>
        <begin position="7"/>
        <end position="61"/>
    </location>
</feature>
<evidence type="ECO:0000313" key="4">
    <source>
        <dbReference type="Proteomes" id="UP000014155"/>
    </source>
</evidence>
<accession>S0FJP2</accession>
<dbReference type="PATRIC" id="fig|1195236.3.peg.2042"/>
<dbReference type="GO" id="GO:0003677">
    <property type="term" value="F:DNA binding"/>
    <property type="evidence" value="ECO:0007669"/>
    <property type="project" value="UniProtKB-KW"/>
</dbReference>
<dbReference type="PROSITE" id="PS50943">
    <property type="entry name" value="HTH_CROC1"/>
    <property type="match status" value="1"/>
</dbReference>
<comment type="caution">
    <text evidence="3">The sequence shown here is derived from an EMBL/GenBank/DDBJ whole genome shotgun (WGS) entry which is preliminary data.</text>
</comment>
<sequence>MKIGKVIRKYRKEKDMTQEEMASCLGVSTAAVNKWENDNSYPDITLLSPIARLLNISLDELLSFQEDLSEKEIYQYVEDLNQMIKQNSFAEAYEWSKEKVKEFPSCYLLMVRIAAVLDANRLFKEQPLPDGFEEFIESLYQRALKSKDENVRLIAADALISYYIRKEKYEEAEGYLEYYSPQNPEKKRKQAQLYFETKQDEKAYKSYEVMLYAEYLQVSQSLHGIYMLALRNDQFDKAHMIADKQTELAMLFDMGRYHEVSPHLELAVLEKNEKATIKIVKEMLENFDSLFSWKESQLYEHMTYKEAAPSFVKEIRDNLKKNFADEEAFGFLRDNPEWKRIIE</sequence>
<dbReference type="PANTHER" id="PTHR46558">
    <property type="entry name" value="TRACRIPTIONAL REGULATORY PROTEIN-RELATED-RELATED"/>
    <property type="match status" value="1"/>
</dbReference>
<evidence type="ECO:0000313" key="3">
    <source>
        <dbReference type="EMBL" id="EMS72360.1"/>
    </source>
</evidence>
<dbReference type="SUPFAM" id="SSF47413">
    <property type="entry name" value="lambda repressor-like DNA-binding domains"/>
    <property type="match status" value="1"/>
</dbReference>
<dbReference type="eggNOG" id="COG1476">
    <property type="taxonomic scope" value="Bacteria"/>
</dbReference>
<keyword evidence="4" id="KW-1185">Reference proteome</keyword>
<gene>
    <name evidence="3" type="ORF">CTER_1715</name>
</gene>
<proteinExistence type="predicted"/>
<evidence type="ECO:0000256" key="1">
    <source>
        <dbReference type="ARBA" id="ARBA00023125"/>
    </source>
</evidence>
<organism evidence="3 4">
    <name type="scientific">Ruminiclostridium cellobioparum subsp. termitidis CT1112</name>
    <dbReference type="NCBI Taxonomy" id="1195236"/>
    <lineage>
        <taxon>Bacteria</taxon>
        <taxon>Bacillati</taxon>
        <taxon>Bacillota</taxon>
        <taxon>Clostridia</taxon>
        <taxon>Eubacteriales</taxon>
        <taxon>Oscillospiraceae</taxon>
        <taxon>Ruminiclostridium</taxon>
    </lineage>
</organism>
<keyword evidence="1" id="KW-0238">DNA-binding</keyword>